<dbReference type="RefSeq" id="WP_369147028.1">
    <property type="nucleotide sequence ID" value="NZ_CP163444.1"/>
</dbReference>
<dbReference type="GO" id="GO:0008270">
    <property type="term" value="F:zinc ion binding"/>
    <property type="evidence" value="ECO:0007669"/>
    <property type="project" value="InterPro"/>
</dbReference>
<dbReference type="InterPro" id="IPR002711">
    <property type="entry name" value="HNH"/>
</dbReference>
<keyword evidence="2" id="KW-0378">Hydrolase</keyword>
<keyword evidence="2" id="KW-0540">Nuclease</keyword>
<dbReference type="InterPro" id="IPR003615">
    <property type="entry name" value="HNH_nuc"/>
</dbReference>
<proteinExistence type="predicted"/>
<dbReference type="Pfam" id="PF01844">
    <property type="entry name" value="HNH"/>
    <property type="match status" value="1"/>
</dbReference>
<dbReference type="CDD" id="cd00085">
    <property type="entry name" value="HNHc"/>
    <property type="match status" value="1"/>
</dbReference>
<dbReference type="GO" id="GO:0004519">
    <property type="term" value="F:endonuclease activity"/>
    <property type="evidence" value="ECO:0007669"/>
    <property type="project" value="UniProtKB-KW"/>
</dbReference>
<gene>
    <name evidence="2" type="ORF">AB5J54_30085</name>
</gene>
<dbReference type="AlphaFoldDB" id="A0AB39T466"/>
<dbReference type="EMBL" id="CP163444">
    <property type="protein sequence ID" value="XDQ74506.1"/>
    <property type="molecule type" value="Genomic_DNA"/>
</dbReference>
<evidence type="ECO:0000259" key="1">
    <source>
        <dbReference type="Pfam" id="PF01844"/>
    </source>
</evidence>
<protein>
    <submittedName>
        <fullName evidence="2">HNH endonuclease</fullName>
    </submittedName>
</protein>
<sequence>MAWAGSTRRQRLPKDWPAIVRRIKRRDQYRCTTVFEIAGRCTSRGTDVDHITPGDDHSDDNLRLLCRWCHVQKSAREGGTAAALTRVRTQRPPTAHPALED</sequence>
<evidence type="ECO:0000313" key="2">
    <source>
        <dbReference type="EMBL" id="XDQ74506.1"/>
    </source>
</evidence>
<keyword evidence="2" id="KW-0255">Endonuclease</keyword>
<name>A0AB39T466_9ACTN</name>
<dbReference type="Gene3D" id="1.10.30.50">
    <property type="match status" value="1"/>
</dbReference>
<accession>A0AB39T466</accession>
<organism evidence="2">
    <name type="scientific">Streptomyces sp. R44</name>
    <dbReference type="NCBI Taxonomy" id="3238633"/>
    <lineage>
        <taxon>Bacteria</taxon>
        <taxon>Bacillati</taxon>
        <taxon>Actinomycetota</taxon>
        <taxon>Actinomycetes</taxon>
        <taxon>Kitasatosporales</taxon>
        <taxon>Streptomycetaceae</taxon>
        <taxon>Streptomyces</taxon>
    </lineage>
</organism>
<reference evidence="2" key="1">
    <citation type="submission" date="2024-07" db="EMBL/GenBank/DDBJ databases">
        <authorList>
            <person name="Yu S.T."/>
        </authorList>
    </citation>
    <scope>NUCLEOTIDE SEQUENCE</scope>
    <source>
        <strain evidence="2">R44</strain>
    </source>
</reference>
<feature type="domain" description="HNH" evidence="1">
    <location>
        <begin position="41"/>
        <end position="76"/>
    </location>
</feature>
<dbReference type="GO" id="GO:0003676">
    <property type="term" value="F:nucleic acid binding"/>
    <property type="evidence" value="ECO:0007669"/>
    <property type="project" value="InterPro"/>
</dbReference>